<keyword evidence="2" id="KW-1185">Reference proteome</keyword>
<feature type="non-terminal residue" evidence="1">
    <location>
        <position position="1"/>
    </location>
</feature>
<feature type="non-terminal residue" evidence="1">
    <location>
        <position position="76"/>
    </location>
</feature>
<evidence type="ECO:0000313" key="1">
    <source>
        <dbReference type="EMBL" id="MDO6575744.1"/>
    </source>
</evidence>
<dbReference type="Proteomes" id="UP001170310">
    <property type="component" value="Unassembled WGS sequence"/>
</dbReference>
<dbReference type="EMBL" id="JAUOQO010001161">
    <property type="protein sequence ID" value="MDO6575744.1"/>
    <property type="molecule type" value="Genomic_DNA"/>
</dbReference>
<accession>A0AAW7YWX5</accession>
<dbReference type="RefSeq" id="WP_303522948.1">
    <property type="nucleotide sequence ID" value="NZ_JAUOQO010001161.1"/>
</dbReference>
<organism evidence="1 2">
    <name type="scientific">Staphylococcus pasteuri_A</name>
    <dbReference type="NCBI Taxonomy" id="3062664"/>
    <lineage>
        <taxon>Bacteria</taxon>
        <taxon>Bacillati</taxon>
        <taxon>Bacillota</taxon>
        <taxon>Bacilli</taxon>
        <taxon>Bacillales</taxon>
        <taxon>Staphylococcaceae</taxon>
        <taxon>Staphylococcus</taxon>
    </lineage>
</organism>
<sequence length="76" mass="8270">DYSLLEDYVAEQSEAINSNQDHQRSLALYALSQTNNYLAVPLIQPLLNDPSASIRVDALMALRATGKGTHAAIAQE</sequence>
<dbReference type="InterPro" id="IPR016024">
    <property type="entry name" value="ARM-type_fold"/>
</dbReference>
<dbReference type="InterPro" id="IPR011989">
    <property type="entry name" value="ARM-like"/>
</dbReference>
<gene>
    <name evidence="1" type="ORF">Q4528_16690</name>
</gene>
<evidence type="ECO:0008006" key="3">
    <source>
        <dbReference type="Google" id="ProtNLM"/>
    </source>
</evidence>
<comment type="caution">
    <text evidence="1">The sequence shown here is derived from an EMBL/GenBank/DDBJ whole genome shotgun (WGS) entry which is preliminary data.</text>
</comment>
<protein>
    <recommendedName>
        <fullName evidence="3">HEAT repeat domain-containing protein</fullName>
    </recommendedName>
</protein>
<proteinExistence type="predicted"/>
<name>A0AAW7YWX5_9STAP</name>
<reference evidence="1" key="1">
    <citation type="submission" date="2023-07" db="EMBL/GenBank/DDBJ databases">
        <title>Genome content predicts the carbon catabolic preferences of heterotrophic bacteria.</title>
        <authorList>
            <person name="Gralka M."/>
        </authorList>
    </citation>
    <scope>NUCLEOTIDE SEQUENCE</scope>
    <source>
        <strain evidence="1">E2R20</strain>
    </source>
</reference>
<evidence type="ECO:0000313" key="2">
    <source>
        <dbReference type="Proteomes" id="UP001170310"/>
    </source>
</evidence>
<dbReference type="AlphaFoldDB" id="A0AAW7YWX5"/>
<dbReference type="SUPFAM" id="SSF48371">
    <property type="entry name" value="ARM repeat"/>
    <property type="match status" value="1"/>
</dbReference>
<dbReference type="Gene3D" id="1.25.10.10">
    <property type="entry name" value="Leucine-rich Repeat Variant"/>
    <property type="match status" value="1"/>
</dbReference>